<dbReference type="Pfam" id="PF13456">
    <property type="entry name" value="RVT_3"/>
    <property type="match status" value="1"/>
</dbReference>
<dbReference type="GO" id="GO:0003676">
    <property type="term" value="F:nucleic acid binding"/>
    <property type="evidence" value="ECO:0007669"/>
    <property type="project" value="InterPro"/>
</dbReference>
<evidence type="ECO:0000259" key="4">
    <source>
        <dbReference type="Pfam" id="PF17919"/>
    </source>
</evidence>
<dbReference type="PANTHER" id="PTHR48475:SF2">
    <property type="entry name" value="RIBONUCLEASE H"/>
    <property type="match status" value="1"/>
</dbReference>
<dbReference type="InterPro" id="IPR036397">
    <property type="entry name" value="RNaseH_sf"/>
</dbReference>
<dbReference type="Pfam" id="PF00078">
    <property type="entry name" value="RVT_1"/>
    <property type="match status" value="2"/>
</dbReference>
<dbReference type="SUPFAM" id="SSF53098">
    <property type="entry name" value="Ribonuclease H-like"/>
    <property type="match status" value="2"/>
</dbReference>
<dbReference type="CDD" id="cd09279">
    <property type="entry name" value="RNase_HI_like"/>
    <property type="match status" value="1"/>
</dbReference>
<feature type="domain" description="Reverse transcriptase" evidence="2">
    <location>
        <begin position="754"/>
        <end position="809"/>
    </location>
</feature>
<feature type="region of interest" description="Disordered" evidence="1">
    <location>
        <begin position="1"/>
        <end position="119"/>
    </location>
</feature>
<feature type="domain" description="Reverse transcriptase" evidence="2">
    <location>
        <begin position="675"/>
        <end position="744"/>
    </location>
</feature>
<dbReference type="CDD" id="cd01647">
    <property type="entry name" value="RT_LTR"/>
    <property type="match status" value="1"/>
</dbReference>
<dbReference type="PANTHER" id="PTHR48475">
    <property type="entry name" value="RIBONUCLEASE H"/>
    <property type="match status" value="1"/>
</dbReference>
<dbReference type="EMBL" id="OIVN01000496">
    <property type="protein sequence ID" value="SPC81140.1"/>
    <property type="molecule type" value="Genomic_DNA"/>
</dbReference>
<name>A0A2N9F2A1_FAGSY</name>
<dbReference type="Gene3D" id="1.10.340.70">
    <property type="match status" value="1"/>
</dbReference>
<dbReference type="InterPro" id="IPR000477">
    <property type="entry name" value="RT_dom"/>
</dbReference>
<accession>A0A2N9F2A1</accession>
<dbReference type="InterPro" id="IPR043128">
    <property type="entry name" value="Rev_trsase/Diguanyl_cyclase"/>
</dbReference>
<dbReference type="InterPro" id="IPR041577">
    <property type="entry name" value="RT_RNaseH_2"/>
</dbReference>
<dbReference type="Gene3D" id="3.30.70.270">
    <property type="match status" value="3"/>
</dbReference>
<evidence type="ECO:0000259" key="3">
    <source>
        <dbReference type="Pfam" id="PF13456"/>
    </source>
</evidence>
<feature type="compositionally biased region" description="Basic and acidic residues" evidence="1">
    <location>
        <begin position="337"/>
        <end position="352"/>
    </location>
</feature>
<dbReference type="InterPro" id="IPR043502">
    <property type="entry name" value="DNA/RNA_pol_sf"/>
</dbReference>
<feature type="compositionally biased region" description="Basic and acidic residues" evidence="1">
    <location>
        <begin position="52"/>
        <end position="119"/>
    </location>
</feature>
<feature type="region of interest" description="Disordered" evidence="1">
    <location>
        <begin position="426"/>
        <end position="452"/>
    </location>
</feature>
<evidence type="ECO:0000259" key="2">
    <source>
        <dbReference type="Pfam" id="PF00078"/>
    </source>
</evidence>
<dbReference type="GO" id="GO:0004523">
    <property type="term" value="F:RNA-DNA hybrid ribonuclease activity"/>
    <property type="evidence" value="ECO:0007669"/>
    <property type="project" value="InterPro"/>
</dbReference>
<feature type="region of interest" description="Disordered" evidence="1">
    <location>
        <begin position="311"/>
        <end position="353"/>
    </location>
</feature>
<feature type="domain" description="Reverse transcriptase/retrotransposon-derived protein RNase H-like" evidence="4">
    <location>
        <begin position="871"/>
        <end position="969"/>
    </location>
</feature>
<feature type="compositionally biased region" description="Basic and acidic residues" evidence="1">
    <location>
        <begin position="316"/>
        <end position="329"/>
    </location>
</feature>
<feature type="domain" description="RNase H type-1" evidence="3">
    <location>
        <begin position="997"/>
        <end position="1081"/>
    </location>
</feature>
<feature type="region of interest" description="Disordered" evidence="1">
    <location>
        <begin position="1460"/>
        <end position="1480"/>
    </location>
</feature>
<dbReference type="Gene3D" id="3.10.10.10">
    <property type="entry name" value="HIV Type 1 Reverse Transcriptase, subunit A, domain 1"/>
    <property type="match status" value="1"/>
</dbReference>
<proteinExistence type="predicted"/>
<feature type="compositionally biased region" description="Low complexity" evidence="1">
    <location>
        <begin position="33"/>
        <end position="51"/>
    </location>
</feature>
<dbReference type="SUPFAM" id="SSF56672">
    <property type="entry name" value="DNA/RNA polymerases"/>
    <property type="match status" value="1"/>
</dbReference>
<reference evidence="5" key="1">
    <citation type="submission" date="2018-02" db="EMBL/GenBank/DDBJ databases">
        <authorList>
            <person name="Cohen D.B."/>
            <person name="Kent A.D."/>
        </authorList>
    </citation>
    <scope>NUCLEOTIDE SEQUENCE</scope>
</reference>
<protein>
    <submittedName>
        <fullName evidence="5">Uncharacterized protein</fullName>
    </submittedName>
</protein>
<organism evidence="5">
    <name type="scientific">Fagus sylvatica</name>
    <name type="common">Beechnut</name>
    <dbReference type="NCBI Taxonomy" id="28930"/>
    <lineage>
        <taxon>Eukaryota</taxon>
        <taxon>Viridiplantae</taxon>
        <taxon>Streptophyta</taxon>
        <taxon>Embryophyta</taxon>
        <taxon>Tracheophyta</taxon>
        <taxon>Spermatophyta</taxon>
        <taxon>Magnoliopsida</taxon>
        <taxon>eudicotyledons</taxon>
        <taxon>Gunneridae</taxon>
        <taxon>Pentapetalae</taxon>
        <taxon>rosids</taxon>
        <taxon>fabids</taxon>
        <taxon>Fagales</taxon>
        <taxon>Fagaceae</taxon>
        <taxon>Fagus</taxon>
    </lineage>
</organism>
<sequence>MVRTRSMEIHAQALPSSSQSPEMAAMEKQVRDLTTNLQELTQQNQVLNQKLLQHETEKQREKDKGKSKERGDAESRQEQQQEQQHEQQQEQQHEQRQEQEGETKGENTRITGEESSAKWEQELKAMRIQMGEMKDEFKGRTAKNLDDLVHTTDSPFTKAVISFPLPSKFRMPSLETFDGSKDPLDHLESSKTVMCLQGVPDEIMCRAFPTTLKGPVRVWFKKITPGSVGSFAQLSHLFFNHFIGGQRQTLLVDGADDKVVLTAFISGLQAGDILFSIYKDPPSTMTEMMYEAQRHMNGEEALLARDQTIGKKRKWEHSDRPAESHETRPKAQRNRNRRQEDRSGRGFNERFNHFTPLNAPVDHIFMQIRNDPALKWPGKLLIDPDKRPRDKYCRFHRDHGHNTEDCYDLKRQIEELIKQGKLQRFVERGQREGRPQGPRQQRPPVEVLPRPPPLGEIHVITGGVAAGGTSRSSRKAYARQIHNVLVTQKMDKKPRLEDLPITFAEEDALASSADIIYLTAFQQMRIDKDQLRPIETPLVGFAGTSVYPLGIITLQLTAENGIGEMSGDQAMARECYLTSTSTEPVHQALIVEERQNIAEPTEELEEIILVEGISTKVVAHQLNVNPSFRPVKQKRRVFAPERNAAITEEVDKLLQAGFIREVYYPEWLANVVMVKKSTGKWRICVDFTDLNKACPKDSYPLPRIDQLVDSTAGHKLLSFMDAFSGYNQIQMVEEDQEKTAFITSRGLFCYKIGRNVEVYVDDMLVKSKKDDDHLADLKETFQALRRYNMKLNPAKCVFGVSSGKFLGFMVSQRGIEANPDKIKAILEMTPPKTVKEVQSLTGKAAALNRFVSRSTDKCLPFFKILRKAFQWTEECQQAFEELKVYLTSPPLLSPSQTREALYLYLAVSASAVSSALIREEERVQKPVYYTSRALRGVEERYTNMEKLAFALLIASRKLRPYFQAHSIIVMTDYPIRKAMNKPDAAGRLVQCFVSVPRNNEAEYEALLAGLKLSKSMRIKALTIKSDSQLIVGQVKGEYEAKEDRMKKYLTAVKTLLTHFEKVELLQIPREDNVAADRLARLASSGIEMDGFIEIQGRPSTEEEMVNSITINTTWMSPIIRYLKEGTLPADRTEAHKLRIRASHFRLLGGILYKMGARSLAHKLTRAGYYWPSLLHDATQYVKTCDKCQRFTNIPREPPEEMTPITSPWPFAQWGLDIMGPFPVGTKQAKFLVVAIDYFTKWVEAEPGKEYVGGRASKRDVGIPNHCQDPNKRNSLFKLTFGTEAVIPVEIGLTTFRTTFHREEENEGQLRLNLDLLDETREKAAQRIALYQGRMARYYNTKVKLQHFEVGDWVLRKVTQATKDPSQGKLGPNWEGPYKVIQYYRRGTYHLEDRHGKKLPHPWNAEHLKNMFAFARILSIVTLTGVNTTRIPKVRHLRGAPVRHPRGAQVRHPRGALVRHPRGAQVRHPRGANVRHPRGANVRHPRGALITEDLQESSSVHVRHPSGAFIEEDLQESSSIHVRHPSGAFVEENLQESSFVHVRHPSGAFIEEDLQENLQESSSVHVRHPSGAFIEEDLQESSSIHVRHPSGAFVEENLQESSYVHVRHPSGAFIEEDLQESSSVHVRHPSGAFVEEDLQESSFVHVRHPSGAFVEEDLQESSSVHVRHPSGAFIEEDFQESSSVHVRRPSGAFIEEDLQESSSFHVRHPSGAFIEEDLQESSSVSYHVRHPSGAFREEDLQESSSVHVRHPRGAFIEEDLQESSSACYHFKHQGVHLSKKTIKNILLYIIKVDAPEKAIDTAANIAVQK</sequence>
<dbReference type="Pfam" id="PF17919">
    <property type="entry name" value="RT_RNaseH_2"/>
    <property type="match status" value="1"/>
</dbReference>
<gene>
    <name evidence="5" type="ORF">FSB_LOCUS9022</name>
</gene>
<dbReference type="Gene3D" id="3.30.420.10">
    <property type="entry name" value="Ribonuclease H-like superfamily/Ribonuclease H"/>
    <property type="match status" value="2"/>
</dbReference>
<evidence type="ECO:0000256" key="1">
    <source>
        <dbReference type="SAM" id="MobiDB-lite"/>
    </source>
</evidence>
<dbReference type="InterPro" id="IPR012337">
    <property type="entry name" value="RNaseH-like_sf"/>
</dbReference>
<feature type="compositionally biased region" description="Low complexity" evidence="1">
    <location>
        <begin position="435"/>
        <end position="448"/>
    </location>
</feature>
<evidence type="ECO:0000313" key="5">
    <source>
        <dbReference type="EMBL" id="SPC81140.1"/>
    </source>
</evidence>
<dbReference type="InterPro" id="IPR002156">
    <property type="entry name" value="RNaseH_domain"/>
</dbReference>